<dbReference type="AlphaFoldDB" id="A0AAV7U5T6"/>
<name>A0AAV7U5T6_PLEWA</name>
<dbReference type="EMBL" id="JANPWB010000005">
    <property type="protein sequence ID" value="KAJ1183459.1"/>
    <property type="molecule type" value="Genomic_DNA"/>
</dbReference>
<reference evidence="1" key="1">
    <citation type="journal article" date="2022" name="bioRxiv">
        <title>Sequencing and chromosome-scale assembly of the giantPleurodeles waltlgenome.</title>
        <authorList>
            <person name="Brown T."/>
            <person name="Elewa A."/>
            <person name="Iarovenko S."/>
            <person name="Subramanian E."/>
            <person name="Araus A.J."/>
            <person name="Petzold A."/>
            <person name="Susuki M."/>
            <person name="Suzuki K.-i.T."/>
            <person name="Hayashi T."/>
            <person name="Toyoda A."/>
            <person name="Oliveira C."/>
            <person name="Osipova E."/>
            <person name="Leigh N.D."/>
            <person name="Simon A."/>
            <person name="Yun M.H."/>
        </authorList>
    </citation>
    <scope>NUCLEOTIDE SEQUENCE</scope>
    <source>
        <strain evidence="1">20211129_DDA</strain>
        <tissue evidence="1">Liver</tissue>
    </source>
</reference>
<evidence type="ECO:0000313" key="2">
    <source>
        <dbReference type="Proteomes" id="UP001066276"/>
    </source>
</evidence>
<keyword evidence="2" id="KW-1185">Reference proteome</keyword>
<comment type="caution">
    <text evidence="1">The sequence shown here is derived from an EMBL/GenBank/DDBJ whole genome shotgun (WGS) entry which is preliminary data.</text>
</comment>
<evidence type="ECO:0000313" key="1">
    <source>
        <dbReference type="EMBL" id="KAJ1183459.1"/>
    </source>
</evidence>
<gene>
    <name evidence="1" type="ORF">NDU88_000279</name>
</gene>
<accession>A0AAV7U5T6</accession>
<proteinExistence type="predicted"/>
<protein>
    <submittedName>
        <fullName evidence="1">Uncharacterized protein</fullName>
    </submittedName>
</protein>
<sequence length="130" mass="14158">MFMSRDGVVVTDREVLNFACGPERGTRAPKEENSGLTWYRGIYTDGEAFWERSDRRNARPALQRSRPVRRKAAGVWPHYAMADGLLPHPLRGAWVHHASSAPPAVQAAGGAIEATRGGHGEAAAPRASSR</sequence>
<organism evidence="1 2">
    <name type="scientific">Pleurodeles waltl</name>
    <name type="common">Iberian ribbed newt</name>
    <dbReference type="NCBI Taxonomy" id="8319"/>
    <lineage>
        <taxon>Eukaryota</taxon>
        <taxon>Metazoa</taxon>
        <taxon>Chordata</taxon>
        <taxon>Craniata</taxon>
        <taxon>Vertebrata</taxon>
        <taxon>Euteleostomi</taxon>
        <taxon>Amphibia</taxon>
        <taxon>Batrachia</taxon>
        <taxon>Caudata</taxon>
        <taxon>Salamandroidea</taxon>
        <taxon>Salamandridae</taxon>
        <taxon>Pleurodelinae</taxon>
        <taxon>Pleurodeles</taxon>
    </lineage>
</organism>
<dbReference type="Proteomes" id="UP001066276">
    <property type="component" value="Chromosome 3_1"/>
</dbReference>